<accession>A0A9X3LGB0</accession>
<reference evidence="2" key="1">
    <citation type="submission" date="2022-05" db="EMBL/GenBank/DDBJ databases">
        <authorList>
            <person name="Colautti A."/>
            <person name="Iacumin L."/>
        </authorList>
    </citation>
    <scope>NUCLEOTIDE SEQUENCE</scope>
    <source>
        <strain evidence="2">SK 55</strain>
    </source>
</reference>
<dbReference type="Gene3D" id="3.40.630.30">
    <property type="match status" value="1"/>
</dbReference>
<dbReference type="Proteomes" id="UP001152173">
    <property type="component" value="Unassembled WGS sequence"/>
</dbReference>
<gene>
    <name evidence="2" type="ORF">M9R32_09205</name>
</gene>
<dbReference type="AlphaFoldDB" id="A0A9X3LGB0"/>
<dbReference type="PIRSF" id="PIRSF037663">
    <property type="entry name" value="Acetyltransf_GNAT_prd"/>
    <property type="match status" value="1"/>
</dbReference>
<evidence type="ECO:0000313" key="2">
    <source>
        <dbReference type="EMBL" id="MCZ8537356.1"/>
    </source>
</evidence>
<dbReference type="Pfam" id="PF00583">
    <property type="entry name" value="Acetyltransf_1"/>
    <property type="match status" value="1"/>
</dbReference>
<dbReference type="InterPro" id="IPR017255">
    <property type="entry name" value="AcTrfase_GNAT_prd"/>
</dbReference>
<feature type="domain" description="N-acetyltransferase" evidence="1">
    <location>
        <begin position="1"/>
        <end position="166"/>
    </location>
</feature>
<dbReference type="SUPFAM" id="SSF55729">
    <property type="entry name" value="Acyl-CoA N-acyltransferases (Nat)"/>
    <property type="match status" value="1"/>
</dbReference>
<keyword evidence="3" id="KW-1185">Reference proteome</keyword>
<dbReference type="RefSeq" id="WP_269926447.1">
    <property type="nucleotide sequence ID" value="NZ_JAMKBJ010000006.1"/>
</dbReference>
<name>A0A9X3LGB0_9BACL</name>
<organism evidence="2 3">
    <name type="scientific">Paenisporosarcina quisquiliarum</name>
    <dbReference type="NCBI Taxonomy" id="365346"/>
    <lineage>
        <taxon>Bacteria</taxon>
        <taxon>Bacillati</taxon>
        <taxon>Bacillota</taxon>
        <taxon>Bacilli</taxon>
        <taxon>Bacillales</taxon>
        <taxon>Caryophanaceae</taxon>
        <taxon>Paenisporosarcina</taxon>
    </lineage>
</organism>
<dbReference type="CDD" id="cd04301">
    <property type="entry name" value="NAT_SF"/>
    <property type="match status" value="1"/>
</dbReference>
<evidence type="ECO:0000259" key="1">
    <source>
        <dbReference type="PROSITE" id="PS51186"/>
    </source>
</evidence>
<protein>
    <submittedName>
        <fullName evidence="2">GNAT family N-acetyltransferase</fullName>
    </submittedName>
</protein>
<dbReference type="InterPro" id="IPR016181">
    <property type="entry name" value="Acyl_CoA_acyltransferase"/>
</dbReference>
<evidence type="ECO:0000313" key="3">
    <source>
        <dbReference type="Proteomes" id="UP001152173"/>
    </source>
</evidence>
<dbReference type="InterPro" id="IPR000182">
    <property type="entry name" value="GNAT_dom"/>
</dbReference>
<dbReference type="PROSITE" id="PS51186">
    <property type="entry name" value="GNAT"/>
    <property type="match status" value="1"/>
</dbReference>
<comment type="caution">
    <text evidence="2">The sequence shown here is derived from an EMBL/GenBank/DDBJ whole genome shotgun (WGS) entry which is preliminary data.</text>
</comment>
<dbReference type="GO" id="GO:0016747">
    <property type="term" value="F:acyltransferase activity, transferring groups other than amino-acyl groups"/>
    <property type="evidence" value="ECO:0007669"/>
    <property type="project" value="InterPro"/>
</dbReference>
<proteinExistence type="predicted"/>
<dbReference type="EMBL" id="JAMKBJ010000006">
    <property type="protein sequence ID" value="MCZ8537356.1"/>
    <property type="molecule type" value="Genomic_DNA"/>
</dbReference>
<dbReference type="PANTHER" id="PTHR43415:SF3">
    <property type="entry name" value="GNAT-FAMILY ACETYLTRANSFERASE"/>
    <property type="match status" value="1"/>
</dbReference>
<sequence>MKIRQIEVNDAEGLSNLIEKVESESPYMLFEAGERKLSSERQRQRIESIKQENESEIFVAEENNKLIGYLFAIGGQANRTKYSAYIVIGILNQYRGMGIGTKLFQRLEEWALNHKIHRLELTVITENEAGVGLYKKMGFEIEGIKRDSLYIDEEFVDEYYMSKLLSN</sequence>
<dbReference type="PANTHER" id="PTHR43415">
    <property type="entry name" value="SPERMIDINE N(1)-ACETYLTRANSFERASE"/>
    <property type="match status" value="1"/>
</dbReference>